<proteinExistence type="inferred from homology"/>
<dbReference type="SUPFAM" id="SSF51735">
    <property type="entry name" value="NAD(P)-binding Rossmann-fold domains"/>
    <property type="match status" value="1"/>
</dbReference>
<dbReference type="InterPro" id="IPR001509">
    <property type="entry name" value="Epimerase_deHydtase"/>
</dbReference>
<comment type="pathway">
    <text evidence="1">Bacterial outer membrane biogenesis; LPS O-antigen biosynthesis.</text>
</comment>
<dbReference type="Pfam" id="PF01370">
    <property type="entry name" value="Epimerase"/>
    <property type="match status" value="1"/>
</dbReference>
<evidence type="ECO:0000313" key="5">
    <source>
        <dbReference type="Proteomes" id="UP001565369"/>
    </source>
</evidence>
<protein>
    <submittedName>
        <fullName evidence="4">UDP-glucose 4-epimerase</fullName>
        <ecNumber evidence="4">5.1.3.2</ecNumber>
    </submittedName>
</protein>
<dbReference type="GO" id="GO:0003978">
    <property type="term" value="F:UDP-glucose 4-epimerase activity"/>
    <property type="evidence" value="ECO:0007669"/>
    <property type="project" value="UniProtKB-EC"/>
</dbReference>
<keyword evidence="5" id="KW-1185">Reference proteome</keyword>
<organism evidence="4 5">
    <name type="scientific">Bradyrhizobium ottawaense</name>
    <dbReference type="NCBI Taxonomy" id="931866"/>
    <lineage>
        <taxon>Bacteria</taxon>
        <taxon>Pseudomonadati</taxon>
        <taxon>Pseudomonadota</taxon>
        <taxon>Alphaproteobacteria</taxon>
        <taxon>Hyphomicrobiales</taxon>
        <taxon>Nitrobacteraceae</taxon>
        <taxon>Bradyrhizobium</taxon>
    </lineage>
</organism>
<name>A0ABV4G5H8_9BRAD</name>
<gene>
    <name evidence="4" type="ORF">ABIG07_008094</name>
</gene>
<comment type="caution">
    <text evidence="4">The sequence shown here is derived from an EMBL/GenBank/DDBJ whole genome shotgun (WGS) entry which is preliminary data.</text>
</comment>
<evidence type="ECO:0000259" key="3">
    <source>
        <dbReference type="Pfam" id="PF01370"/>
    </source>
</evidence>
<dbReference type="EMBL" id="JBGBZJ010000003">
    <property type="protein sequence ID" value="MEY9459146.1"/>
    <property type="molecule type" value="Genomic_DNA"/>
</dbReference>
<sequence length="348" mass="38117">MTTNYLSCENVSQRADASHDTAESVAVSICQRGWNMMPDRVLVTGANGFIGRHVTPTLEREGWSVRRAVLHSEGIDNEVVIESIGPNTDWSAALEGIDCVVHLAARVHHKYEEHAVQLYHDVNTAGTLHLARRAAMAGVHHFIFVSTVLVHGRSNDGRAPFSEVDLPTPQGLYGKSKAAAEAGLRALARESAMKISVIRPPLVYGAGAKGNFALLTRAVNLGLPLPFAAIQNRRAFLAVQNLSSFIFYRLAHPDREGNFDIFLIADHEQVSTPEFIERLAMASNKKPRLLSVPPKLLCRLFDLIGQQGIQDSLIGSLQLDTSKAIATGWRPQVPLDEGLRLALQTQRS</sequence>
<dbReference type="Gene3D" id="3.40.50.720">
    <property type="entry name" value="NAD(P)-binding Rossmann-like Domain"/>
    <property type="match status" value="1"/>
</dbReference>
<evidence type="ECO:0000313" key="4">
    <source>
        <dbReference type="EMBL" id="MEY9459146.1"/>
    </source>
</evidence>
<dbReference type="PANTHER" id="PTHR43000">
    <property type="entry name" value="DTDP-D-GLUCOSE 4,6-DEHYDRATASE-RELATED"/>
    <property type="match status" value="1"/>
</dbReference>
<accession>A0ABV4G5H8</accession>
<evidence type="ECO:0000256" key="2">
    <source>
        <dbReference type="ARBA" id="ARBA00007637"/>
    </source>
</evidence>
<dbReference type="InterPro" id="IPR036291">
    <property type="entry name" value="NAD(P)-bd_dom_sf"/>
</dbReference>
<comment type="similarity">
    <text evidence="2">Belongs to the NAD(P)-dependent epimerase/dehydratase family.</text>
</comment>
<evidence type="ECO:0000256" key="1">
    <source>
        <dbReference type="ARBA" id="ARBA00005125"/>
    </source>
</evidence>
<dbReference type="EC" id="5.1.3.2" evidence="4"/>
<keyword evidence="4" id="KW-0413">Isomerase</keyword>
<dbReference type="Proteomes" id="UP001565369">
    <property type="component" value="Unassembled WGS sequence"/>
</dbReference>
<reference evidence="4 5" key="1">
    <citation type="submission" date="2024-07" db="EMBL/GenBank/DDBJ databases">
        <title>Genomic Encyclopedia of Type Strains, Phase V (KMG-V): Genome sequencing to study the core and pangenomes of soil and plant-associated prokaryotes.</title>
        <authorList>
            <person name="Whitman W."/>
        </authorList>
    </citation>
    <scope>NUCLEOTIDE SEQUENCE [LARGE SCALE GENOMIC DNA]</scope>
    <source>
        <strain evidence="4 5">USDA 152</strain>
    </source>
</reference>
<feature type="domain" description="NAD-dependent epimerase/dehydratase" evidence="3">
    <location>
        <begin position="41"/>
        <end position="265"/>
    </location>
</feature>